<feature type="domain" description="Integrase catalytic" evidence="4">
    <location>
        <begin position="128"/>
        <end position="326"/>
    </location>
</feature>
<dbReference type="GO" id="GO:0015074">
    <property type="term" value="P:DNA integration"/>
    <property type="evidence" value="ECO:0007669"/>
    <property type="project" value="InterPro"/>
</dbReference>
<dbReference type="AlphaFoldDB" id="A0A450TIH2"/>
<dbReference type="PANTHER" id="PTHR35004">
    <property type="entry name" value="TRANSPOSASE RV3428C-RELATED"/>
    <property type="match status" value="1"/>
</dbReference>
<dbReference type="InterPro" id="IPR012337">
    <property type="entry name" value="RNaseH-like_sf"/>
</dbReference>
<organism evidence="5">
    <name type="scientific">Candidatus Kentrum sp. DK</name>
    <dbReference type="NCBI Taxonomy" id="2126562"/>
    <lineage>
        <taxon>Bacteria</taxon>
        <taxon>Pseudomonadati</taxon>
        <taxon>Pseudomonadota</taxon>
        <taxon>Gammaproteobacteria</taxon>
        <taxon>Candidatus Kentrum</taxon>
    </lineage>
</organism>
<feature type="domain" description="HTH IS408-type" evidence="3">
    <location>
        <begin position="4"/>
        <end position="83"/>
    </location>
</feature>
<evidence type="ECO:0000256" key="1">
    <source>
        <dbReference type="ARBA" id="ARBA00009277"/>
    </source>
</evidence>
<gene>
    <name evidence="5" type="ORF">BECKDK2373C_GA0170839_11604</name>
</gene>
<dbReference type="Gene3D" id="3.30.420.10">
    <property type="entry name" value="Ribonuclease H-like superfamily/Ribonuclease H"/>
    <property type="match status" value="1"/>
</dbReference>
<dbReference type="InterPro" id="IPR054353">
    <property type="entry name" value="IstA-like_C"/>
</dbReference>
<dbReference type="Pfam" id="PF00665">
    <property type="entry name" value="rve"/>
    <property type="match status" value="1"/>
</dbReference>
<proteinExistence type="inferred from homology"/>
<dbReference type="Pfam" id="PF22483">
    <property type="entry name" value="Mu-transpos_C_2"/>
    <property type="match status" value="1"/>
</dbReference>
<feature type="compositionally biased region" description="Polar residues" evidence="2">
    <location>
        <begin position="482"/>
        <end position="498"/>
    </location>
</feature>
<name>A0A450TIH2_9GAMM</name>
<dbReference type="InterPro" id="IPR036397">
    <property type="entry name" value="RNaseH_sf"/>
</dbReference>
<evidence type="ECO:0000259" key="4">
    <source>
        <dbReference type="PROSITE" id="PS50994"/>
    </source>
</evidence>
<reference evidence="5" key="1">
    <citation type="submission" date="2019-02" db="EMBL/GenBank/DDBJ databases">
        <authorList>
            <person name="Gruber-Vodicka R. H."/>
            <person name="Seah K. B. B."/>
        </authorList>
    </citation>
    <scope>NUCLEOTIDE SEQUENCE</scope>
    <source>
        <strain evidence="5">BECK_DK161</strain>
    </source>
</reference>
<feature type="region of interest" description="Disordered" evidence="2">
    <location>
        <begin position="375"/>
        <end position="397"/>
    </location>
</feature>
<protein>
    <submittedName>
        <fullName evidence="5">Transposase</fullName>
    </submittedName>
</protein>
<comment type="similarity">
    <text evidence="1">Belongs to the transposase IS21/IS408/IS1162 family.</text>
</comment>
<dbReference type="SUPFAM" id="SSF53098">
    <property type="entry name" value="Ribonuclease H-like"/>
    <property type="match status" value="1"/>
</dbReference>
<dbReference type="GO" id="GO:0003676">
    <property type="term" value="F:nucleic acid binding"/>
    <property type="evidence" value="ECO:0007669"/>
    <property type="project" value="InterPro"/>
</dbReference>
<dbReference type="PANTHER" id="PTHR35004:SF8">
    <property type="entry name" value="TRANSPOSASE RV3428C-RELATED"/>
    <property type="match status" value="1"/>
</dbReference>
<dbReference type="NCBIfam" id="NF033546">
    <property type="entry name" value="transpos_IS21"/>
    <property type="match status" value="1"/>
</dbReference>
<feature type="region of interest" description="Disordered" evidence="2">
    <location>
        <begin position="477"/>
        <end position="506"/>
    </location>
</feature>
<sequence length="506" mass="57812">MRKIHDILRLKYESKLSHQKIAGALGTSKGVVAKYVSLAQARGISWPLPEGQDDAALERLLLPLREVVSGKAEPDWFRVHTELKRKGVTLQLLWEEYAATHDTAAYRYSRFCELYRQWHQRQKRSMRQHHRAGEKLFIDYCGPTVDVLDGTTGEIRSAQVFVAVLGASNYTYAEATWSQGLSDWVGSHVRAFEFFGGVPLLLVPDNLKSAVFKADRYAPEANATYAELARHYGTAILPARPYKPKDKAKAEVAVQVVERWILARLRHETFFCLNELNVAIRRLRDEMNVRPLQRQKANRRELFETLDSPALRPLPPTPYEYAQWKKAKAGLDYHIEFNGRLYSIPHNLVGEVVELRITATLVTVLHKGKQVALHQRHGSGRFSTQAHHMPESHRRHKEWSPGRFLSWAKQIGSATHTVVRHQLENRPHPEHGYRACLGILHQARHYGNERLEQACAQAVKIGSPTYQSIASILKNGLDRHPSSTQEPMTEHMSAQHNNLRGPGYYH</sequence>
<accession>A0A450TIH2</accession>
<evidence type="ECO:0000256" key="2">
    <source>
        <dbReference type="SAM" id="MobiDB-lite"/>
    </source>
</evidence>
<dbReference type="PROSITE" id="PS50532">
    <property type="entry name" value="HTH_IS408"/>
    <property type="match status" value="1"/>
</dbReference>
<dbReference type="InterPro" id="IPR001584">
    <property type="entry name" value="Integrase_cat-core"/>
</dbReference>
<evidence type="ECO:0000313" key="5">
    <source>
        <dbReference type="EMBL" id="VFJ67126.1"/>
    </source>
</evidence>
<dbReference type="PROSITE" id="PS50994">
    <property type="entry name" value="INTEGRASE"/>
    <property type="match status" value="1"/>
</dbReference>
<dbReference type="EMBL" id="CAADEY010000160">
    <property type="protein sequence ID" value="VFJ67126.1"/>
    <property type="molecule type" value="Genomic_DNA"/>
</dbReference>
<evidence type="ECO:0000259" key="3">
    <source>
        <dbReference type="PROSITE" id="PS50532"/>
    </source>
</evidence>
<dbReference type="InterPro" id="IPR017895">
    <property type="entry name" value="HTH_IS408/IS1162_type"/>
</dbReference>